<evidence type="ECO:0000256" key="1">
    <source>
        <dbReference type="ARBA" id="ARBA00022598"/>
    </source>
</evidence>
<dbReference type="InterPro" id="IPR029069">
    <property type="entry name" value="HotDog_dom_sf"/>
</dbReference>
<dbReference type="EMBL" id="PDLY01000005">
    <property type="protein sequence ID" value="MBA5727932.1"/>
    <property type="molecule type" value="Genomic_DNA"/>
</dbReference>
<gene>
    <name evidence="4" type="ORF">CPA56_08080</name>
</gene>
<dbReference type="Proteomes" id="UP000765338">
    <property type="component" value="Unassembled WGS sequence"/>
</dbReference>
<proteinExistence type="predicted"/>
<dbReference type="SUPFAM" id="SSF54637">
    <property type="entry name" value="Thioesterase/thiol ester dehydrase-isomerase"/>
    <property type="match status" value="1"/>
</dbReference>
<dbReference type="Gene3D" id="3.40.50.12780">
    <property type="entry name" value="N-terminal domain of ligase-like"/>
    <property type="match status" value="1"/>
</dbReference>
<dbReference type="RefSeq" id="WP_182041515.1">
    <property type="nucleotide sequence ID" value="NZ_PDLY01000005.1"/>
</dbReference>
<evidence type="ECO:0000259" key="3">
    <source>
        <dbReference type="Pfam" id="PF22818"/>
    </source>
</evidence>
<accession>A0ABR5ZUM1</accession>
<dbReference type="InterPro" id="IPR054545">
    <property type="entry name" value="ApeI-like"/>
</dbReference>
<evidence type="ECO:0000259" key="2">
    <source>
        <dbReference type="Pfam" id="PF00501"/>
    </source>
</evidence>
<feature type="domain" description="ApeI dehydratase-like" evidence="3">
    <location>
        <begin position="447"/>
        <end position="524"/>
    </location>
</feature>
<dbReference type="InterPro" id="IPR045851">
    <property type="entry name" value="AMP-bd_C_sf"/>
</dbReference>
<dbReference type="InterPro" id="IPR042099">
    <property type="entry name" value="ANL_N_sf"/>
</dbReference>
<dbReference type="InterPro" id="IPR000873">
    <property type="entry name" value="AMP-dep_synth/lig_dom"/>
</dbReference>
<keyword evidence="1" id="KW-0436">Ligase</keyword>
<organism evidence="4 5">
    <name type="scientific">Bombella mellum</name>
    <dbReference type="NCBI Taxonomy" id="2039288"/>
    <lineage>
        <taxon>Bacteria</taxon>
        <taxon>Pseudomonadati</taxon>
        <taxon>Pseudomonadota</taxon>
        <taxon>Alphaproteobacteria</taxon>
        <taxon>Acetobacterales</taxon>
        <taxon>Acetobacteraceae</taxon>
        <taxon>Bombella</taxon>
    </lineage>
</organism>
<dbReference type="PANTHER" id="PTHR43767">
    <property type="entry name" value="LONG-CHAIN-FATTY-ACID--COA LIGASE"/>
    <property type="match status" value="1"/>
</dbReference>
<name>A0ABR5ZUM1_9PROT</name>
<dbReference type="Pfam" id="PF00501">
    <property type="entry name" value="AMP-binding"/>
    <property type="match status" value="1"/>
</dbReference>
<dbReference type="Pfam" id="PF22818">
    <property type="entry name" value="ApeI-like"/>
    <property type="match status" value="1"/>
</dbReference>
<evidence type="ECO:0000313" key="4">
    <source>
        <dbReference type="EMBL" id="MBA5727932.1"/>
    </source>
</evidence>
<dbReference type="SUPFAM" id="SSF56801">
    <property type="entry name" value="Acetyl-CoA synthetase-like"/>
    <property type="match status" value="1"/>
</dbReference>
<reference evidence="4 5" key="1">
    <citation type="submission" date="2017-10" db="EMBL/GenBank/DDBJ databases">
        <authorList>
            <person name="Jakob F."/>
        </authorList>
    </citation>
    <scope>NUCLEOTIDE SEQUENCE [LARGE SCALE GENOMIC DNA]</scope>
    <source>
        <strain evidence="4 5">TMW 2.1889</strain>
    </source>
</reference>
<dbReference type="InterPro" id="IPR050237">
    <property type="entry name" value="ATP-dep_AMP-bd_enzyme"/>
</dbReference>
<keyword evidence="5" id="KW-1185">Reference proteome</keyword>
<evidence type="ECO:0000313" key="5">
    <source>
        <dbReference type="Proteomes" id="UP000765338"/>
    </source>
</evidence>
<protein>
    <submittedName>
        <fullName evidence="4">Beta-hydroxyacyl-ACP dehydratase</fullName>
    </submittedName>
</protein>
<sequence length="545" mass="59378">MAAQPDLSLITAPDRPVFHTATGPLSGRQLLAHARALADRLPARPVINLYTSPVQFTLVFLATLLNGQYCLLSSNHAVSQLLALQKDHDALCTGPSLPEALTGFSLPPLSELTSTRQDSIQLPADHEAAHVFTSGSTGQARVHRKCWGELVARSHAALPLLAPSRPAETTLLGTVPPYHMYGFETLILQSLHTPTATASGPCFFPGDVEKLLASTPAPHTLITTPVHLRSLTTADIRLPGLERIISASAPLPRDLALEAENRFQAPVMEIYGSTETGSIASRRTISPRPWQLYDGITLTADPADEQTHIFKAPHATSHPLNDVITMQGDRHFHLADRKGDLLKIAGKRTSYGALNRTLLQRDGIIDGCFAPLFSEQELEEGRTEPTRMQAFIVTQSDDTAAIMKALRQHVDPVFMPRRLVRLPGLPRNAVGKLTRQALETLVRDHAEKCAHPPFSVPATHPALPGHFPGNPTVPGVILLEKIFALLDLKVHAISSVKFLSVVRPDEPVQLFSSALGDGQIRFTLHHLSEPMKGTVILRGHVRSRH</sequence>
<dbReference type="Gene3D" id="3.30.300.30">
    <property type="match status" value="1"/>
</dbReference>
<dbReference type="Gene3D" id="3.10.129.10">
    <property type="entry name" value="Hotdog Thioesterase"/>
    <property type="match status" value="1"/>
</dbReference>
<dbReference type="PANTHER" id="PTHR43767:SF8">
    <property type="entry name" value="LONG-CHAIN-FATTY-ACID--COA LIGASE"/>
    <property type="match status" value="1"/>
</dbReference>
<comment type="caution">
    <text evidence="4">The sequence shown here is derived from an EMBL/GenBank/DDBJ whole genome shotgun (WGS) entry which is preliminary data.</text>
</comment>
<feature type="domain" description="AMP-dependent synthetase/ligase" evidence="2">
    <location>
        <begin position="116"/>
        <end position="282"/>
    </location>
</feature>